<accession>A0A2P2DWI8</accession>
<comment type="caution">
    <text evidence="2">The sequence shown here is derived from an EMBL/GenBank/DDBJ whole genome shotgun (WGS) entry which is preliminary data.</text>
</comment>
<gene>
    <name evidence="2" type="ORF">LPTSP4_05080</name>
</gene>
<dbReference type="Pfam" id="PF14376">
    <property type="entry name" value="Haem_bd"/>
    <property type="match status" value="1"/>
</dbReference>
<feature type="domain" description="Haem-binding" evidence="1">
    <location>
        <begin position="9"/>
        <end position="138"/>
    </location>
</feature>
<name>A0A2P2DWI8_9LEPT</name>
<organism evidence="2 3">
    <name type="scientific">Leptospira ryugenii</name>
    <dbReference type="NCBI Taxonomy" id="1917863"/>
    <lineage>
        <taxon>Bacteria</taxon>
        <taxon>Pseudomonadati</taxon>
        <taxon>Spirochaetota</taxon>
        <taxon>Spirochaetia</taxon>
        <taxon>Leptospirales</taxon>
        <taxon>Leptospiraceae</taxon>
        <taxon>Leptospira</taxon>
    </lineage>
</organism>
<evidence type="ECO:0000313" key="3">
    <source>
        <dbReference type="Proteomes" id="UP000245133"/>
    </source>
</evidence>
<keyword evidence="3" id="KW-1185">Reference proteome</keyword>
<dbReference type="EMBL" id="BFBB01000002">
    <property type="protein sequence ID" value="GBF49001.1"/>
    <property type="molecule type" value="Genomic_DNA"/>
</dbReference>
<reference evidence="2 3" key="1">
    <citation type="submission" date="2018-02" db="EMBL/GenBank/DDBJ databases">
        <title>Novel Leptospira species isolated from soil and water in Japan.</title>
        <authorList>
            <person name="Nakao R."/>
            <person name="Masuzawa T."/>
        </authorList>
    </citation>
    <scope>NUCLEOTIDE SEQUENCE [LARGE SCALE GENOMIC DNA]</scope>
    <source>
        <strain evidence="2 3">YH101</strain>
    </source>
</reference>
<dbReference type="RefSeq" id="WP_108973395.1">
    <property type="nucleotide sequence ID" value="NZ_BFBB01000002.1"/>
</dbReference>
<dbReference type="SMART" id="SM01235">
    <property type="entry name" value="Haem_bd"/>
    <property type="match status" value="1"/>
</dbReference>
<dbReference type="InterPro" id="IPR025992">
    <property type="entry name" value="Haem-bd"/>
</dbReference>
<evidence type="ECO:0000313" key="2">
    <source>
        <dbReference type="EMBL" id="GBF49001.1"/>
    </source>
</evidence>
<sequence>MKLTLAIVGFLLFAIQWIPVDRSQRPEPAPLEAEPEIKSILERSCFDCHSNRSQWPFYSYISPISLFVERHIQEGREELNFSEWESLSLKKKATYAGSIRESIEEGEMPLFSYTILHRNAILSETDRKTLIQWTERIENEYDKESE</sequence>
<protein>
    <recommendedName>
        <fullName evidence="1">Haem-binding domain-containing protein</fullName>
    </recommendedName>
</protein>
<evidence type="ECO:0000259" key="1">
    <source>
        <dbReference type="SMART" id="SM01235"/>
    </source>
</evidence>
<dbReference type="Proteomes" id="UP000245133">
    <property type="component" value="Unassembled WGS sequence"/>
</dbReference>
<proteinExistence type="predicted"/>
<dbReference type="AlphaFoldDB" id="A0A2P2DWI8"/>
<dbReference type="OrthoDB" id="196738at2"/>